<dbReference type="GO" id="GO:0046872">
    <property type="term" value="F:metal ion binding"/>
    <property type="evidence" value="ECO:0007669"/>
    <property type="project" value="UniProtKB-KW"/>
</dbReference>
<keyword evidence="5" id="KW-0560">Oxidoreductase</keyword>
<evidence type="ECO:0000313" key="8">
    <source>
        <dbReference type="EMBL" id="EQL00293.1"/>
    </source>
</evidence>
<dbReference type="Pfam" id="PF00107">
    <property type="entry name" value="ADH_zinc_N"/>
    <property type="match status" value="1"/>
</dbReference>
<evidence type="ECO:0000256" key="4">
    <source>
        <dbReference type="ARBA" id="ARBA00022833"/>
    </source>
</evidence>
<dbReference type="GO" id="GO:0004022">
    <property type="term" value="F:alcohol dehydrogenase (NAD+) activity"/>
    <property type="evidence" value="ECO:0007669"/>
    <property type="project" value="TreeGrafter"/>
</dbReference>
<comment type="similarity">
    <text evidence="2">Belongs to the zinc-containing alcohol dehydrogenase family.</text>
</comment>
<dbReference type="Gene3D" id="3.90.180.10">
    <property type="entry name" value="Medium-chain alcohol dehydrogenases, catalytic domain"/>
    <property type="match status" value="2"/>
</dbReference>
<evidence type="ECO:0000256" key="6">
    <source>
        <dbReference type="ARBA" id="ARBA00023027"/>
    </source>
</evidence>
<dbReference type="Gene3D" id="3.40.50.720">
    <property type="entry name" value="NAD(P)-binding Rossmann-like Domain"/>
    <property type="match status" value="1"/>
</dbReference>
<reference evidence="8 9" key="1">
    <citation type="journal article" date="2013" name="Chin. Sci. Bull.">
        <title>Genome survey uncovers the secrets of sex and lifestyle in caterpillar fungus.</title>
        <authorList>
            <person name="Hu X."/>
            <person name="Zhang Y."/>
            <person name="Xiao G."/>
            <person name="Zheng P."/>
            <person name="Xia Y."/>
            <person name="Zhang X."/>
            <person name="St Leger R.J."/>
            <person name="Liu X."/>
            <person name="Wang C."/>
        </authorList>
    </citation>
    <scope>NUCLEOTIDE SEQUENCE [LARGE SCALE GENOMIC DNA]</scope>
    <source>
        <strain evidence="9">Co18 / CGMCC 3.14243</strain>
        <tissue evidence="8">Fruit-body</tissue>
    </source>
</reference>
<dbReference type="PANTHER" id="PTHR42940">
    <property type="entry name" value="ALCOHOL DEHYDROGENASE 1-RELATED"/>
    <property type="match status" value="1"/>
</dbReference>
<organism evidence="8 9">
    <name type="scientific">Ophiocordyceps sinensis (strain Co18 / CGMCC 3.14243)</name>
    <name type="common">Yarsagumba caterpillar fungus</name>
    <name type="synonym">Hirsutella sinensis</name>
    <dbReference type="NCBI Taxonomy" id="911162"/>
    <lineage>
        <taxon>Eukaryota</taxon>
        <taxon>Fungi</taxon>
        <taxon>Dikarya</taxon>
        <taxon>Ascomycota</taxon>
        <taxon>Pezizomycotina</taxon>
        <taxon>Sordariomycetes</taxon>
        <taxon>Hypocreomycetidae</taxon>
        <taxon>Hypocreales</taxon>
        <taxon>Ophiocordycipitaceae</taxon>
        <taxon>Ophiocordyceps</taxon>
    </lineage>
</organism>
<dbReference type="InterPro" id="IPR011032">
    <property type="entry name" value="GroES-like_sf"/>
</dbReference>
<dbReference type="OrthoDB" id="256333at2759"/>
<evidence type="ECO:0000256" key="1">
    <source>
        <dbReference type="ARBA" id="ARBA00001947"/>
    </source>
</evidence>
<keyword evidence="4" id="KW-0862">Zinc</keyword>
<dbReference type="PANTHER" id="PTHR42940:SF7">
    <property type="entry name" value="ALCOHOL DEHYDROGENASE-LIKE N-TERMINAL DOMAIN-CONTAINING PROTEIN"/>
    <property type="match status" value="1"/>
</dbReference>
<dbReference type="InterPro" id="IPR013154">
    <property type="entry name" value="ADH-like_N"/>
</dbReference>
<name>T5AEM9_OPHSC</name>
<dbReference type="SUPFAM" id="SSF51735">
    <property type="entry name" value="NAD(P)-binding Rossmann-fold domains"/>
    <property type="match status" value="1"/>
</dbReference>
<gene>
    <name evidence="8" type="ORF">OCS_03985</name>
</gene>
<dbReference type="FunFam" id="3.40.50.720:FF:000039">
    <property type="entry name" value="Alcohol dehydrogenase AdhP"/>
    <property type="match status" value="1"/>
</dbReference>
<accession>T5AEM9</accession>
<feature type="domain" description="Enoyl reductase (ER)" evidence="7">
    <location>
        <begin position="53"/>
        <end position="378"/>
    </location>
</feature>
<dbReference type="SMART" id="SM00829">
    <property type="entry name" value="PKS_ER"/>
    <property type="match status" value="1"/>
</dbReference>
<dbReference type="Proteomes" id="UP000019374">
    <property type="component" value="Unassembled WGS sequence"/>
</dbReference>
<sequence>MAPSLPKTYKAVVLPSVNSPFKLQDVELKRPGPGHILVKVLACGTYKAVVLPSVNSPFKLQDVELKRPGPGHILVKVLACGVCFSDVATAAGHMGHDIFPCVPGHEIVGDIVEVGGDGSSSAWSVGQRVGGPWHGGHDNRCRQCQRGQFQLCDNGAVNGVSRDGGFAEYVVLRSEAVVRVPKDMEPAQAAPLLCAGVTVFNAIRKMHVEQGALVAVQGLGGLGHLAVQYARKMGYEVAVLSSGADKASFAKELGAHHYINTKSGDAMAELTKLGGAAIIVQTAPNPDVIGALVAGLAPTGTLLSLAPVGPVQIDSRLLVMKGASVQGWPSGHALDCEEAIRFAQNHDVKCMVEKYPLAKVQDAIDSLKAGKPRFRCVLIP</sequence>
<proteinExistence type="inferred from homology"/>
<evidence type="ECO:0000259" key="7">
    <source>
        <dbReference type="SMART" id="SM00829"/>
    </source>
</evidence>
<dbReference type="Pfam" id="PF08240">
    <property type="entry name" value="ADH_N"/>
    <property type="match status" value="1"/>
</dbReference>
<keyword evidence="6" id="KW-0520">NAD</keyword>
<evidence type="ECO:0000313" key="9">
    <source>
        <dbReference type="Proteomes" id="UP000019374"/>
    </source>
</evidence>
<evidence type="ECO:0000256" key="2">
    <source>
        <dbReference type="ARBA" id="ARBA00008072"/>
    </source>
</evidence>
<dbReference type="InterPro" id="IPR020843">
    <property type="entry name" value="ER"/>
</dbReference>
<comment type="cofactor">
    <cofactor evidence="1">
        <name>Zn(2+)</name>
        <dbReference type="ChEBI" id="CHEBI:29105"/>
    </cofactor>
</comment>
<dbReference type="CDD" id="cd08296">
    <property type="entry name" value="CAD_like"/>
    <property type="match status" value="1"/>
</dbReference>
<dbReference type="InterPro" id="IPR013149">
    <property type="entry name" value="ADH-like_C"/>
</dbReference>
<evidence type="ECO:0000256" key="5">
    <source>
        <dbReference type="ARBA" id="ARBA00023002"/>
    </source>
</evidence>
<dbReference type="EMBL" id="KE652856">
    <property type="protein sequence ID" value="EQL00293.1"/>
    <property type="molecule type" value="Genomic_DNA"/>
</dbReference>
<dbReference type="HOGENOM" id="CLU_026673_20_1_1"/>
<evidence type="ECO:0000256" key="3">
    <source>
        <dbReference type="ARBA" id="ARBA00022723"/>
    </source>
</evidence>
<dbReference type="SUPFAM" id="SSF50129">
    <property type="entry name" value="GroES-like"/>
    <property type="match status" value="2"/>
</dbReference>
<dbReference type="AlphaFoldDB" id="T5AEM9"/>
<dbReference type="eggNOG" id="KOG0023">
    <property type="taxonomic scope" value="Eukaryota"/>
</dbReference>
<keyword evidence="3" id="KW-0479">Metal-binding</keyword>
<dbReference type="GO" id="GO:0005737">
    <property type="term" value="C:cytoplasm"/>
    <property type="evidence" value="ECO:0007669"/>
    <property type="project" value="TreeGrafter"/>
</dbReference>
<protein>
    <submittedName>
        <fullName evidence="8">Alcohol dehydrogenase</fullName>
    </submittedName>
</protein>
<dbReference type="InterPro" id="IPR036291">
    <property type="entry name" value="NAD(P)-bd_dom_sf"/>
</dbReference>